<feature type="domain" description="EGF-like" evidence="12">
    <location>
        <begin position="582"/>
        <end position="623"/>
    </location>
</feature>
<comment type="subcellular location">
    <subcellularLocation>
        <location evidence="1">Secreted</location>
        <location evidence="1">Extracellular space</location>
        <location evidence="1">Extracellular matrix</location>
    </subcellularLocation>
</comment>
<dbReference type="SUPFAM" id="SSF57581">
    <property type="entry name" value="TB module/8-cys domain"/>
    <property type="match status" value="4"/>
</dbReference>
<feature type="compositionally biased region" description="Basic and acidic residues" evidence="10">
    <location>
        <begin position="435"/>
        <end position="481"/>
    </location>
</feature>
<reference evidence="14" key="1">
    <citation type="submission" date="2025-05" db="UniProtKB">
        <authorList>
            <consortium name="RefSeq"/>
        </authorList>
    </citation>
    <scope>NUCLEOTIDE SEQUENCE [LARGE SCALE GENOMIC DNA]</scope>
</reference>
<feature type="domain" description="EGF-like" evidence="12">
    <location>
        <begin position="624"/>
        <end position="661"/>
    </location>
</feature>
<dbReference type="SUPFAM" id="SSF57184">
    <property type="entry name" value="Growth factor receptor domain"/>
    <property type="match status" value="4"/>
</dbReference>
<feature type="domain" description="TB" evidence="13">
    <location>
        <begin position="334"/>
        <end position="386"/>
    </location>
</feature>
<dbReference type="InterPro" id="IPR000152">
    <property type="entry name" value="EGF-type_Asp/Asn_hydroxyl_site"/>
</dbReference>
<evidence type="ECO:0000256" key="8">
    <source>
        <dbReference type="ARBA" id="ARBA00023180"/>
    </source>
</evidence>
<feature type="disulfide bond" evidence="9">
    <location>
        <begin position="86"/>
        <end position="96"/>
    </location>
</feature>
<feature type="domain" description="EGF-like" evidence="12">
    <location>
        <begin position="1001"/>
        <end position="1042"/>
    </location>
</feature>
<accession>A0ABM3WZC2</accession>
<organism evidence="14 15">
    <name type="scientific">Erinaceus europaeus</name>
    <name type="common">Western European hedgehog</name>
    <dbReference type="NCBI Taxonomy" id="9365"/>
    <lineage>
        <taxon>Eukaryota</taxon>
        <taxon>Metazoa</taxon>
        <taxon>Chordata</taxon>
        <taxon>Craniata</taxon>
        <taxon>Vertebrata</taxon>
        <taxon>Euteleostomi</taxon>
        <taxon>Mammalia</taxon>
        <taxon>Eutheria</taxon>
        <taxon>Laurasiatheria</taxon>
        <taxon>Eulipotyphla</taxon>
        <taxon>Erinaceidae</taxon>
        <taxon>Erinaceinae</taxon>
        <taxon>Erinaceus</taxon>
    </lineage>
</organism>
<keyword evidence="3" id="KW-0272">Extracellular matrix</keyword>
<dbReference type="Pfam" id="PF00683">
    <property type="entry name" value="TB"/>
    <property type="match status" value="3"/>
</dbReference>
<feature type="domain" description="EGF-like" evidence="12">
    <location>
        <begin position="705"/>
        <end position="746"/>
    </location>
</feature>
<feature type="domain" description="EGF-like" evidence="12">
    <location>
        <begin position="82"/>
        <end position="114"/>
    </location>
</feature>
<dbReference type="InterPro" id="IPR013032">
    <property type="entry name" value="EGF-like_CS"/>
</dbReference>
<feature type="domain" description="EGF-like" evidence="12">
    <location>
        <begin position="872"/>
        <end position="912"/>
    </location>
</feature>
<dbReference type="Pfam" id="PF07645">
    <property type="entry name" value="EGF_CA"/>
    <property type="match status" value="16"/>
</dbReference>
<dbReference type="RefSeq" id="XP_060041920.1">
    <property type="nucleotide sequence ID" value="XM_060185937.1"/>
</dbReference>
<keyword evidence="7 9" id="KW-1015">Disulfide bond</keyword>
<dbReference type="GeneID" id="103125880"/>
<dbReference type="InterPro" id="IPR013111">
    <property type="entry name" value="EGF_extracell"/>
</dbReference>
<feature type="domain" description="EGF-like" evidence="12">
    <location>
        <begin position="787"/>
        <end position="824"/>
    </location>
</feature>
<dbReference type="SMART" id="SM00179">
    <property type="entry name" value="EGF_CA"/>
    <property type="match status" value="18"/>
</dbReference>
<feature type="region of interest" description="Disordered" evidence="10">
    <location>
        <begin position="1406"/>
        <end position="1479"/>
    </location>
</feature>
<dbReference type="InterPro" id="IPR052080">
    <property type="entry name" value="vWF_C/EGF_Fibrillin"/>
</dbReference>
<feature type="compositionally biased region" description="Polar residues" evidence="10">
    <location>
        <begin position="1091"/>
        <end position="1102"/>
    </location>
</feature>
<feature type="signal peptide" evidence="11">
    <location>
        <begin position="1"/>
        <end position="26"/>
    </location>
</feature>
<evidence type="ECO:0000313" key="14">
    <source>
        <dbReference type="Proteomes" id="UP001652624"/>
    </source>
</evidence>
<dbReference type="SUPFAM" id="SSF57196">
    <property type="entry name" value="EGF/Laminin"/>
    <property type="match status" value="6"/>
</dbReference>
<feature type="chain" id="PRO_5045390022" evidence="11">
    <location>
        <begin position="27"/>
        <end position="1661"/>
    </location>
</feature>
<dbReference type="Gene3D" id="2.10.25.10">
    <property type="entry name" value="Laminin"/>
    <property type="match status" value="19"/>
</dbReference>
<feature type="domain" description="TB" evidence="13">
    <location>
        <begin position="1134"/>
        <end position="1188"/>
    </location>
</feature>
<comment type="caution">
    <text evidence="9">Lacks conserved residue(s) required for the propagation of feature annotation.</text>
</comment>
<protein>
    <submittedName>
        <fullName evidence="15">Latent-transforming growth factor beta-binding protein 4 isoform X1</fullName>
    </submittedName>
</protein>
<feature type="region of interest" description="Disordered" evidence="10">
    <location>
        <begin position="1091"/>
        <end position="1132"/>
    </location>
</feature>
<keyword evidence="8" id="KW-0325">Glycoprotein</keyword>
<name>A0ABM3WZC2_ERIEU</name>
<dbReference type="PROSITE" id="PS00022">
    <property type="entry name" value="EGF_1"/>
    <property type="match status" value="2"/>
</dbReference>
<keyword evidence="6" id="KW-0677">Repeat</keyword>
<feature type="domain" description="TB" evidence="13">
    <location>
        <begin position="214"/>
        <end position="254"/>
    </location>
</feature>
<evidence type="ECO:0000256" key="1">
    <source>
        <dbReference type="ARBA" id="ARBA00004498"/>
    </source>
</evidence>
<sequence>MAGGGRLLGVSLWALLALLGQPPALGRPRERLRVRFTPAVCGLRCVHGPAGSRCTPICAPRNATSVDSGAPNGAAPGGSGFRAFLCPLICHNGGVCVRPDRCLCPPDFAGKFCQLHSSGARPPAPAMPGLTRSVYTMPVANHRDDEHGVASMVSVHVEHPQEASVVVHQVERVSGPWEESNAMAAARAEAAAPYTVLAQSAPREDGYSDASGFGYCFRELRGSQCASPLPGLRTQDVCCRGAGLAWGVHDCQPCSEHLGSSDQVGAPDGPCPTGFERVNGSCEDVDECASGGRCQHGECANTRGGYTCVCPDGFLLDSSRRSCISQHVISEAKGPCFRVLRDGGCSLPILRNITKQICCCSRVGKAWGHGCQLCPPFGSEGFREICPAGPGYHYSASDLRYNTRPLGQDPPRVSLSQPRAPPSTSRPPTGFLPTRHPESRPEPEHRPESRTGRRPEIRPESRSEPRPERLPDTRPSSERPRPSIPAWIGPEIPESGSSPGVCQRNPQICGSGRCIPRASGYTCVCDSGFRLSPQGTHCLDVDECRLVPPPCAPGLCENTPGSYRCVCGPGFQAGRRGTECLDVNECHRVPPPCDRGRCENTPGSFLCVCPAGYQAAPHGASCQDVDECAQSPGLCGRGVCENLPGSFRCVCPVGFRGSACEEDVDECAQDPPPCGPGRCDNTAGSYHCACPAGFRSRGSGAPCQDVDECARSPTPCAYGRCENTEGSFQCVCPTGFQPNSSGTECEDVDECENHLACPGQECVNSPGSFQCRACPAGYHLHHGRCTDVDECSSEASCGPHGQCTNTEGSYRCSCAPGYRAPTDHSGPCSDVNECLEGDFCFPHGECLNTDGSYACTCAPGYRPGPRGASCLDVDECSEEDLCQGGICTNTDGSFECVCPPGHRVGLDLASCQDVDECRERGPALCGAQRCENSPGSYRCVRDCDPGYHAGPEGTCDDVDECQEYGTVICGAQRCENTPGSYRCVPACDPGYQPTPGGGCQDLDECRNRSFCGAHAVCQNLPGSFQCLCDQGYEGARDGRHCVDVNECETLQGVCGAALCENVEGSFLCVCPSSPEEFDPMTGRCVPPHTSADTFSSPLQSQGPASPSLSARLPPPALPRRPGPPRQGPVSSGRRECYFDTAAPDACDNILARNVTWQECCCTMGEGWGSGCRIQQCPGTETAEYQSLCPHGRGFLAPSGDPSLRRDVDECELFRDRVCKSGVCVNTAPGYSCYCSNGYYYHTQRMECIDNDECADEEPACEGGRCINTVGSYHCSCEPPLVLDGSRRRCVSNESQSLDDNLGVCWQEVGADLVCSRPRLDRQATYTECCCLYGEAWGMDCALCPAQDSDDFEALCNVLRPPAYGPPRPGGFGLPYEYGPDLGPPYQGLPYGPEVYPPPVLPYDPYPPPPGPFARREAPYGAPPFDMPDFEDDGDPYDEPEAPPLPGPRPRWRYRPRDTRGSFPEPEEAQEGGGYTGALTGPYEGLEAEECGILDGCAHGRCVRVPEGFTCDCFDGYRLDTTRMTCVGEGQGGATGHRQREWQPGLETSTSVMRPQWTCPSVSTHAVSTLMAPSVASAALGSRPRTSRTTARLPGPGPEPPCTHGPLPLTPRHPVPACAHAHTRPPRVQGTGRRAHRSLCSPPTTCACGALHVHAHFYTVFQ</sequence>
<feature type="domain" description="EGF-like" evidence="12">
    <location>
        <begin position="284"/>
        <end position="320"/>
    </location>
</feature>
<dbReference type="InterPro" id="IPR049883">
    <property type="entry name" value="NOTCH1_EGF-like"/>
</dbReference>
<feature type="compositionally biased region" description="Acidic residues" evidence="10">
    <location>
        <begin position="1427"/>
        <end position="1440"/>
    </location>
</feature>
<evidence type="ECO:0000256" key="7">
    <source>
        <dbReference type="ARBA" id="ARBA00023157"/>
    </source>
</evidence>
<evidence type="ECO:0000313" key="15">
    <source>
        <dbReference type="RefSeq" id="XP_060041920.1"/>
    </source>
</evidence>
<dbReference type="InterPro" id="IPR000742">
    <property type="entry name" value="EGF"/>
</dbReference>
<dbReference type="PROSITE" id="PS01187">
    <property type="entry name" value="EGF_CA"/>
    <property type="match status" value="8"/>
</dbReference>
<dbReference type="Pfam" id="PF07974">
    <property type="entry name" value="EGF_2"/>
    <property type="match status" value="1"/>
</dbReference>
<gene>
    <name evidence="15" type="primary">LTBP4</name>
</gene>
<dbReference type="PROSITE" id="PS01186">
    <property type="entry name" value="EGF_2"/>
    <property type="match status" value="6"/>
</dbReference>
<keyword evidence="5 11" id="KW-0732">Signal</keyword>
<dbReference type="SMART" id="SM00181">
    <property type="entry name" value="EGF"/>
    <property type="match status" value="19"/>
</dbReference>
<feature type="domain" description="EGF-like" evidence="12">
    <location>
        <begin position="540"/>
        <end position="581"/>
    </location>
</feature>
<feature type="domain" description="TB" evidence="13">
    <location>
        <begin position="1302"/>
        <end position="1355"/>
    </location>
</feature>
<dbReference type="PANTHER" id="PTHR47333:SF4">
    <property type="entry name" value="EGF-LIKE DOMAIN-CONTAINING PROTEIN"/>
    <property type="match status" value="1"/>
</dbReference>
<feature type="disulfide bond" evidence="9">
    <location>
        <begin position="104"/>
        <end position="113"/>
    </location>
</feature>
<feature type="region of interest" description="Disordered" evidence="10">
    <location>
        <begin position="400"/>
        <end position="501"/>
    </location>
</feature>
<dbReference type="Pfam" id="PF12661">
    <property type="entry name" value="hEGF"/>
    <property type="match status" value="1"/>
</dbReference>
<keyword evidence="14" id="KW-1185">Reference proteome</keyword>
<evidence type="ECO:0000256" key="9">
    <source>
        <dbReference type="PROSITE-ProRule" id="PRU00076"/>
    </source>
</evidence>
<dbReference type="Proteomes" id="UP001652624">
    <property type="component" value="Chromosome 2"/>
</dbReference>
<reference evidence="15" key="2">
    <citation type="submission" date="2025-08" db="UniProtKB">
        <authorList>
            <consortium name="RefSeq"/>
        </authorList>
    </citation>
    <scope>IDENTIFICATION</scope>
</reference>
<feature type="region of interest" description="Disordered" evidence="10">
    <location>
        <begin position="1576"/>
        <end position="1635"/>
    </location>
</feature>
<evidence type="ECO:0000256" key="3">
    <source>
        <dbReference type="ARBA" id="ARBA00022530"/>
    </source>
</evidence>
<feature type="domain" description="EGF-like" evidence="12">
    <location>
        <begin position="663"/>
        <end position="700"/>
    </location>
</feature>
<feature type="domain" description="EGF-like" evidence="12">
    <location>
        <begin position="830"/>
        <end position="871"/>
    </location>
</feature>
<dbReference type="PANTHER" id="PTHR47333">
    <property type="entry name" value="VON WILLEBRAND FACTOR C AND EGF DOMAIN-CONTAINING PROTEIN"/>
    <property type="match status" value="1"/>
</dbReference>
<evidence type="ECO:0000259" key="13">
    <source>
        <dbReference type="PROSITE" id="PS51364"/>
    </source>
</evidence>
<dbReference type="InterPro" id="IPR036773">
    <property type="entry name" value="TB_dom_sf"/>
</dbReference>
<proteinExistence type="predicted"/>
<dbReference type="InterPro" id="IPR001881">
    <property type="entry name" value="EGF-like_Ca-bd_dom"/>
</dbReference>
<evidence type="ECO:0000256" key="4">
    <source>
        <dbReference type="ARBA" id="ARBA00022536"/>
    </source>
</evidence>
<dbReference type="CDD" id="cd00054">
    <property type="entry name" value="EGF_CA"/>
    <property type="match status" value="13"/>
</dbReference>
<feature type="disulfide bond" evidence="9">
    <location>
        <begin position="651"/>
        <end position="660"/>
    </location>
</feature>
<evidence type="ECO:0000259" key="12">
    <source>
        <dbReference type="PROSITE" id="PS50026"/>
    </source>
</evidence>
<dbReference type="InterPro" id="IPR018097">
    <property type="entry name" value="EGF_Ca-bd_CS"/>
</dbReference>
<dbReference type="PROSITE" id="PS51364">
    <property type="entry name" value="TB"/>
    <property type="match status" value="4"/>
</dbReference>
<evidence type="ECO:0000256" key="11">
    <source>
        <dbReference type="SAM" id="SignalP"/>
    </source>
</evidence>
<evidence type="ECO:0000256" key="5">
    <source>
        <dbReference type="ARBA" id="ARBA00022729"/>
    </source>
</evidence>
<evidence type="ECO:0000256" key="6">
    <source>
        <dbReference type="ARBA" id="ARBA00022737"/>
    </source>
</evidence>
<dbReference type="InterPro" id="IPR017878">
    <property type="entry name" value="TB_dom"/>
</dbReference>
<dbReference type="PROSITE" id="PS00010">
    <property type="entry name" value="ASX_HYDROXYL"/>
    <property type="match status" value="12"/>
</dbReference>
<evidence type="ECO:0000256" key="2">
    <source>
        <dbReference type="ARBA" id="ARBA00022525"/>
    </source>
</evidence>
<keyword evidence="4 9" id="KW-0245">EGF-like domain</keyword>
<keyword evidence="2" id="KW-0964">Secreted</keyword>
<feature type="compositionally biased region" description="Pro residues" evidence="10">
    <location>
        <begin position="1594"/>
        <end position="1613"/>
    </location>
</feature>
<dbReference type="Gene3D" id="3.90.290.10">
    <property type="entry name" value="TGF-beta binding (TB) domain"/>
    <property type="match status" value="4"/>
</dbReference>
<dbReference type="PROSITE" id="PS50026">
    <property type="entry name" value="EGF_3"/>
    <property type="match status" value="11"/>
</dbReference>
<dbReference type="InterPro" id="IPR009030">
    <property type="entry name" value="Growth_fac_rcpt_cys_sf"/>
</dbReference>
<evidence type="ECO:0000256" key="10">
    <source>
        <dbReference type="SAM" id="MobiDB-lite"/>
    </source>
</evidence>
<feature type="compositionally biased region" description="Pro residues" evidence="10">
    <location>
        <begin position="1112"/>
        <end position="1126"/>
    </location>
</feature>